<dbReference type="Proteomes" id="UP000306319">
    <property type="component" value="Unassembled WGS sequence"/>
</dbReference>
<organism evidence="1 2">
    <name type="scientific">Lepagella muris</name>
    <dbReference type="NCBI Taxonomy" id="3032870"/>
    <lineage>
        <taxon>Bacteria</taxon>
        <taxon>Pseudomonadati</taxon>
        <taxon>Bacteroidota</taxon>
        <taxon>Bacteroidia</taxon>
        <taxon>Bacteroidales</taxon>
        <taxon>Muribaculaceae</taxon>
        <taxon>Lepagella</taxon>
    </lineage>
</organism>
<keyword evidence="2" id="KW-1185">Reference proteome</keyword>
<protein>
    <submittedName>
        <fullName evidence="1">Uncharacterized protein</fullName>
    </submittedName>
</protein>
<gene>
    <name evidence="1" type="ORF">E5331_17705</name>
</gene>
<name>A0AC61RAM7_9BACT</name>
<accession>A0AC61RAM7</accession>
<dbReference type="EMBL" id="SRYB01000038">
    <property type="protein sequence ID" value="TGY76604.1"/>
    <property type="molecule type" value="Genomic_DNA"/>
</dbReference>
<sequence length="210" mass="22787">MLTHDTSNRTCIANLFSAITAVGMTTLVACNSQSASNENEHDTIVVSSEVESEAFHADNDIAMTVRSIADAIRVGEPLDSTEYDFEGVLTDGQGAPLYTDVQGAPGIWVVDVLDKKNVTIRNLFLGDLLPNDLEAYLLQSLNLTENHRIQFNLHEAVDDNETDIVVYDFDGGYLRFEIRAGMAPNGLEGPLLTIIMSSDPPAGAEIQTVV</sequence>
<comment type="caution">
    <text evidence="1">The sequence shown here is derived from an EMBL/GenBank/DDBJ whole genome shotgun (WGS) entry which is preliminary data.</text>
</comment>
<proteinExistence type="predicted"/>
<evidence type="ECO:0000313" key="1">
    <source>
        <dbReference type="EMBL" id="TGY76604.1"/>
    </source>
</evidence>
<evidence type="ECO:0000313" key="2">
    <source>
        <dbReference type="Proteomes" id="UP000306319"/>
    </source>
</evidence>
<reference evidence="1" key="1">
    <citation type="submission" date="2019-04" db="EMBL/GenBank/DDBJ databases">
        <title>Microbes associate with the intestines of laboratory mice.</title>
        <authorList>
            <person name="Navarre W."/>
            <person name="Wong E."/>
            <person name="Huang K."/>
            <person name="Tropini C."/>
            <person name="Ng K."/>
            <person name="Yu B."/>
        </authorList>
    </citation>
    <scope>NUCLEOTIDE SEQUENCE</scope>
    <source>
        <strain evidence="1">NM04_E33</strain>
    </source>
</reference>